<comment type="caution">
    <text evidence="2">The sequence shown here is derived from an EMBL/GenBank/DDBJ whole genome shotgun (WGS) entry which is preliminary data.</text>
</comment>
<dbReference type="AlphaFoldDB" id="E6M511"/>
<evidence type="ECO:0000313" key="3">
    <source>
        <dbReference type="Proteomes" id="UP000003343"/>
    </source>
</evidence>
<evidence type="ECO:0000313" key="2">
    <source>
        <dbReference type="EMBL" id="EFU81559.1"/>
    </source>
</evidence>
<feature type="compositionally biased region" description="Basic residues" evidence="1">
    <location>
        <begin position="26"/>
        <end position="35"/>
    </location>
</feature>
<dbReference type="HOGENOM" id="CLU_3202128_0_0_11"/>
<evidence type="ECO:0000256" key="1">
    <source>
        <dbReference type="SAM" id="MobiDB-lite"/>
    </source>
</evidence>
<keyword evidence="3" id="KW-1185">Reference proteome</keyword>
<dbReference type="EMBL" id="AEPZ01000010">
    <property type="protein sequence ID" value="EFU81559.1"/>
    <property type="molecule type" value="Genomic_DNA"/>
</dbReference>
<organism evidence="2 3">
    <name type="scientific">Mobiluncus holmesii ATCC 35242</name>
    <dbReference type="NCBI Taxonomy" id="887899"/>
    <lineage>
        <taxon>Bacteria</taxon>
        <taxon>Bacillati</taxon>
        <taxon>Actinomycetota</taxon>
        <taxon>Actinomycetes</taxon>
        <taxon>Actinomycetales</taxon>
        <taxon>Actinomycetaceae</taxon>
        <taxon>Mobiluncus</taxon>
    </lineage>
</organism>
<feature type="region of interest" description="Disordered" evidence="1">
    <location>
        <begin position="19"/>
        <end position="45"/>
    </location>
</feature>
<gene>
    <name evidence="2" type="ORF">HMPREF0576_1401</name>
</gene>
<dbReference type="Proteomes" id="UP000003343">
    <property type="component" value="Unassembled WGS sequence"/>
</dbReference>
<accession>E6M511</accession>
<reference evidence="2 3" key="1">
    <citation type="submission" date="2010-12" db="EMBL/GenBank/DDBJ databases">
        <authorList>
            <person name="Muzny D."/>
            <person name="Qin X."/>
            <person name="Deng J."/>
            <person name="Jiang H."/>
            <person name="Liu Y."/>
            <person name="Qu J."/>
            <person name="Song X.-Z."/>
            <person name="Zhang L."/>
            <person name="Thornton R."/>
            <person name="Coyle M."/>
            <person name="Francisco L."/>
            <person name="Jackson L."/>
            <person name="Javaid M."/>
            <person name="Korchina V."/>
            <person name="Kovar C."/>
            <person name="Mata R."/>
            <person name="Mathew T."/>
            <person name="Ngo R."/>
            <person name="Nguyen L."/>
            <person name="Nguyen N."/>
            <person name="Okwuonu G."/>
            <person name="Ongeri F."/>
            <person name="Pham C."/>
            <person name="Simmons D."/>
            <person name="Wilczek-Boney K."/>
            <person name="Hale W."/>
            <person name="Jakkamsetti A."/>
            <person name="Pham P."/>
            <person name="Ruth R."/>
            <person name="San Lucas F."/>
            <person name="Warren J."/>
            <person name="Zhang J."/>
            <person name="Zhao Z."/>
            <person name="Zhou C."/>
            <person name="Zhu D."/>
            <person name="Lee S."/>
            <person name="Bess C."/>
            <person name="Blankenburg K."/>
            <person name="Forbes L."/>
            <person name="Fu Q."/>
            <person name="Gubbala S."/>
            <person name="Hirani K."/>
            <person name="Jayaseelan J.C."/>
            <person name="Lara F."/>
            <person name="Munidasa M."/>
            <person name="Palculict T."/>
            <person name="Patil S."/>
            <person name="Pu L.-L."/>
            <person name="Saada N."/>
            <person name="Tang L."/>
            <person name="Weissenberger G."/>
            <person name="Zhu Y."/>
            <person name="Hemphill L."/>
            <person name="Shang Y."/>
            <person name="Youmans B."/>
            <person name="Ayvaz T."/>
            <person name="Ross M."/>
            <person name="Santibanez J."/>
            <person name="Aqrawi P."/>
            <person name="Gross S."/>
            <person name="Joshi V."/>
            <person name="Fowler G."/>
            <person name="Nazareth L."/>
            <person name="Reid J."/>
            <person name="Worley K."/>
            <person name="Petrosino J."/>
            <person name="Highlander S."/>
            <person name="Gibbs R."/>
        </authorList>
    </citation>
    <scope>NUCLEOTIDE SEQUENCE [LARGE SCALE GENOMIC DNA]</scope>
    <source>
        <strain evidence="2 3">ATCC 35242</strain>
    </source>
</reference>
<sequence>MCQLCATLTIRESTPCRCDGRTAKMPPHRGAKRRGKPENRGAGVD</sequence>
<protein>
    <submittedName>
        <fullName evidence="2">Uncharacterized protein</fullName>
    </submittedName>
</protein>
<proteinExistence type="predicted"/>
<name>E6M511_9ACTO</name>